<sequence length="32" mass="3480">MWHLQTCALTNSMQLPSNSLLLSDEASKSSAD</sequence>
<proteinExistence type="predicted"/>
<reference evidence="1" key="1">
    <citation type="submission" date="2014-09" db="EMBL/GenBank/DDBJ databases">
        <authorList>
            <person name="Magalhaes I.L.F."/>
            <person name="Oliveira U."/>
            <person name="Santos F.R."/>
            <person name="Vidigal T.H.D.A."/>
            <person name="Brescovit A.D."/>
            <person name="Santos A.J."/>
        </authorList>
    </citation>
    <scope>NUCLEOTIDE SEQUENCE</scope>
    <source>
        <tissue evidence="1">Shoot tissue taken approximately 20 cm above the soil surface</tissue>
    </source>
</reference>
<name>A0A0A9FQ05_ARUDO</name>
<evidence type="ECO:0000313" key="1">
    <source>
        <dbReference type="EMBL" id="JAE13344.1"/>
    </source>
</evidence>
<dbReference type="AlphaFoldDB" id="A0A0A9FQ05"/>
<organism evidence="1">
    <name type="scientific">Arundo donax</name>
    <name type="common">Giant reed</name>
    <name type="synonym">Donax arundinaceus</name>
    <dbReference type="NCBI Taxonomy" id="35708"/>
    <lineage>
        <taxon>Eukaryota</taxon>
        <taxon>Viridiplantae</taxon>
        <taxon>Streptophyta</taxon>
        <taxon>Embryophyta</taxon>
        <taxon>Tracheophyta</taxon>
        <taxon>Spermatophyta</taxon>
        <taxon>Magnoliopsida</taxon>
        <taxon>Liliopsida</taxon>
        <taxon>Poales</taxon>
        <taxon>Poaceae</taxon>
        <taxon>PACMAD clade</taxon>
        <taxon>Arundinoideae</taxon>
        <taxon>Arundineae</taxon>
        <taxon>Arundo</taxon>
    </lineage>
</organism>
<accession>A0A0A9FQ05</accession>
<protein>
    <submittedName>
        <fullName evidence="1">Uncharacterized protein</fullName>
    </submittedName>
</protein>
<dbReference type="EMBL" id="GBRH01184552">
    <property type="protein sequence ID" value="JAE13344.1"/>
    <property type="molecule type" value="Transcribed_RNA"/>
</dbReference>
<reference evidence="1" key="2">
    <citation type="journal article" date="2015" name="Data Brief">
        <title>Shoot transcriptome of the giant reed, Arundo donax.</title>
        <authorList>
            <person name="Barrero R.A."/>
            <person name="Guerrero F.D."/>
            <person name="Moolhuijzen P."/>
            <person name="Goolsby J.A."/>
            <person name="Tidwell J."/>
            <person name="Bellgard S.E."/>
            <person name="Bellgard M.I."/>
        </authorList>
    </citation>
    <scope>NUCLEOTIDE SEQUENCE</scope>
    <source>
        <tissue evidence="1">Shoot tissue taken approximately 20 cm above the soil surface</tissue>
    </source>
</reference>